<evidence type="ECO:0000259" key="4">
    <source>
        <dbReference type="PROSITE" id="PS51657"/>
    </source>
</evidence>
<feature type="domain" description="Reverse transcriptase" evidence="2">
    <location>
        <begin position="702"/>
        <end position="971"/>
    </location>
</feature>
<evidence type="ECO:0000313" key="6">
    <source>
        <dbReference type="Proteomes" id="UP001153954"/>
    </source>
</evidence>
<dbReference type="CDD" id="cd09276">
    <property type="entry name" value="Rnase_HI_RT_non_LTR"/>
    <property type="match status" value="1"/>
</dbReference>
<gene>
    <name evidence="5" type="ORF">EEDITHA_LOCUS20052</name>
</gene>
<organism evidence="5 6">
    <name type="scientific">Euphydryas editha</name>
    <name type="common">Edith's checkerspot</name>
    <dbReference type="NCBI Taxonomy" id="104508"/>
    <lineage>
        <taxon>Eukaryota</taxon>
        <taxon>Metazoa</taxon>
        <taxon>Ecdysozoa</taxon>
        <taxon>Arthropoda</taxon>
        <taxon>Hexapoda</taxon>
        <taxon>Insecta</taxon>
        <taxon>Pterygota</taxon>
        <taxon>Neoptera</taxon>
        <taxon>Endopterygota</taxon>
        <taxon>Lepidoptera</taxon>
        <taxon>Glossata</taxon>
        <taxon>Ditrysia</taxon>
        <taxon>Papilionoidea</taxon>
        <taxon>Nymphalidae</taxon>
        <taxon>Nymphalinae</taxon>
        <taxon>Euphydryas</taxon>
    </lineage>
</organism>
<dbReference type="PROSITE" id="PS51657">
    <property type="entry name" value="PSRV_HELICASE"/>
    <property type="match status" value="1"/>
</dbReference>
<keyword evidence="6" id="KW-1185">Reference proteome</keyword>
<dbReference type="InterPro" id="IPR036691">
    <property type="entry name" value="Endo/exonu/phosph_ase_sf"/>
</dbReference>
<feature type="domain" description="(+)RNA virus helicase C-terminal" evidence="4">
    <location>
        <begin position="1913"/>
        <end position="2139"/>
    </location>
</feature>
<dbReference type="SUPFAM" id="SSF53098">
    <property type="entry name" value="Ribonuclease H-like"/>
    <property type="match status" value="1"/>
</dbReference>
<dbReference type="Pfam" id="PF00075">
    <property type="entry name" value="RNase_H"/>
    <property type="match status" value="1"/>
</dbReference>
<dbReference type="InterPro" id="IPR036397">
    <property type="entry name" value="RNaseH_sf"/>
</dbReference>
<dbReference type="GO" id="GO:0071897">
    <property type="term" value="P:DNA biosynthetic process"/>
    <property type="evidence" value="ECO:0007669"/>
    <property type="project" value="UniProtKB-ARBA"/>
</dbReference>
<dbReference type="InterPro" id="IPR000477">
    <property type="entry name" value="RT_dom"/>
</dbReference>
<dbReference type="InterPro" id="IPR012337">
    <property type="entry name" value="RNaseH-like_sf"/>
</dbReference>
<dbReference type="PANTHER" id="PTHR33481">
    <property type="entry name" value="REVERSE TRANSCRIPTASE"/>
    <property type="match status" value="1"/>
</dbReference>
<comment type="caution">
    <text evidence="5">The sequence shown here is derived from an EMBL/GenBank/DDBJ whole genome shotgun (WGS) entry which is preliminary data.</text>
</comment>
<dbReference type="GO" id="GO:0042575">
    <property type="term" value="C:DNA polymerase complex"/>
    <property type="evidence" value="ECO:0007669"/>
    <property type="project" value="UniProtKB-ARBA"/>
</dbReference>
<proteinExistence type="predicted"/>
<dbReference type="CDD" id="cd01650">
    <property type="entry name" value="RT_nLTR_like"/>
    <property type="match status" value="1"/>
</dbReference>
<feature type="region of interest" description="Disordered" evidence="1">
    <location>
        <begin position="1742"/>
        <end position="1761"/>
    </location>
</feature>
<evidence type="ECO:0000259" key="2">
    <source>
        <dbReference type="PROSITE" id="PS50878"/>
    </source>
</evidence>
<dbReference type="SUPFAM" id="SSF56219">
    <property type="entry name" value="DNase I-like"/>
    <property type="match status" value="1"/>
</dbReference>
<dbReference type="CDD" id="cd09077">
    <property type="entry name" value="R1-I-EN"/>
    <property type="match status" value="1"/>
</dbReference>
<dbReference type="SUPFAM" id="SSF52540">
    <property type="entry name" value="P-loop containing nucleoside triphosphate hydrolases"/>
    <property type="match status" value="1"/>
</dbReference>
<dbReference type="Pfam" id="PF14529">
    <property type="entry name" value="Exo_endo_phos_2"/>
    <property type="match status" value="1"/>
</dbReference>
<dbReference type="Gene3D" id="3.60.10.10">
    <property type="entry name" value="Endonuclease/exonuclease/phosphatase"/>
    <property type="match status" value="1"/>
</dbReference>
<dbReference type="Gene3D" id="3.40.50.300">
    <property type="entry name" value="P-loop containing nucleotide triphosphate hydrolases"/>
    <property type="match status" value="1"/>
</dbReference>
<dbReference type="GO" id="GO:0005524">
    <property type="term" value="F:ATP binding"/>
    <property type="evidence" value="ECO:0007669"/>
    <property type="project" value="InterPro"/>
</dbReference>
<name>A0AAU9V9L7_EUPED</name>
<evidence type="ECO:0008006" key="7">
    <source>
        <dbReference type="Google" id="ProtNLM"/>
    </source>
</evidence>
<dbReference type="EMBL" id="CAKOGL010000028">
    <property type="protein sequence ID" value="CAH2105846.1"/>
    <property type="molecule type" value="Genomic_DNA"/>
</dbReference>
<dbReference type="Pfam" id="PF01443">
    <property type="entry name" value="Viral_helicase1"/>
    <property type="match status" value="1"/>
</dbReference>
<feature type="region of interest" description="Disordered" evidence="1">
    <location>
        <begin position="1702"/>
        <end position="1724"/>
    </location>
</feature>
<evidence type="ECO:0000313" key="5">
    <source>
        <dbReference type="EMBL" id="CAH2105846.1"/>
    </source>
</evidence>
<dbReference type="InterPro" id="IPR043502">
    <property type="entry name" value="DNA/RNA_pol_sf"/>
</dbReference>
<evidence type="ECO:0000256" key="1">
    <source>
        <dbReference type="SAM" id="MobiDB-lite"/>
    </source>
</evidence>
<sequence>MNGMVVMRCASKEDMAIIRSQVQGNKELTVREPTNQDPLVCVRGVLACYSNEEIVDHIKAQNGHILDGVDKASLRMRVRYRKRARNPHECHPVIELSPELWKRFTKNQKIYVGFGRCSVEDQSPLVQCMKCLGYGHTKALCKEQKDACSHCGGEHTGRDCPSKAKNEPPKCVNCTRAKKNGSDLGNPEAKVVVPGEATDKTGCSLRFIQVNLQRSKLATAELLQVASEKGISIALVQEPYIGRTGEIRQYPGAKIIQRTQSRQKPVKAAIIVFGDNLEVIHDPQIVSENVAVVFVKAGQLRLGLMSVYFEGDQDMEIYLQQLRAAIQKIPTQNLIVAGDVNAWSHWWGSSSENHRGAELHGFISEMDLQILNRGQTPTFETYRGDRLYSSCVDVTLTSQSLLAKMENWKVERNLITSDHNAITFDLRVGAPLKPLEPISTRRYNTKKARWADFTTILKSGLAQQDVTLNSVSNISNGEELEEMLTRYTTVIHSACETTIPRIKPWKGDPRPPWWSAELHSLKRELLRTKRRIRNAAPNRRTSVVEEYILARDKYKKAASEAVIQSWKKFCTAQDRESVWDGIYRVIRKTSRRQDDMLLRSAAGETLTPDQSAELLAKTFYPDDSVTTDTAYHKQVREAVDCGIPADLQDLSDNDPPFTTAELEMVLSSQNPKKAPGPDGLTSDICAAAINCNKEVFLALANKCLSLSYFPKQWKVAHVCILRKPAKEDYTHPKSYRPIGLLSILGKTVEKMLIGRLQWRLFPRLHRSQYGFMPHRGTEDALYDLIGHIREEIRLNKIVLLVSLDIEGAFDNAWWPALKKQLVEKHCPKNLYAMVASYLQDRRVIVNYARASSERKTTKGCVQGSIGGPTFWNLILDSLLREVNNMGVYCQAFADDVVLVFSSHQTSNLQASAETTLAAVQDWGKRNKLNFAAHKTNAMVLTKKRKYNTPIVHMSGTRLRLVEEIKLLGLIIDSKLTFNAHVSAICKKAADIYKQLACAARVSWGLNGEIVRIIYVAVIEPIVLYAASAWSHAAEKLSIRKQLNSLQRGFAQKICKAYRTVSLTSALVLAGLLPLDLRIREAAILYKTKKGHYEDLLPPGRELERRVGPLQNPHPSQLKTTEYECLLSLNPETLEEHHIVGPLIYTDGSKIDGKVGAALTWWDQGREVRYSTFRLEPHNTVFQSEMYALFRAVDMVRKSKESSINILSDSRSSLDLLKSPLATHPLAIEMKRCIRQIHEENRSVRFFWLKAHVGTPGNERADELAKKAALMKKSAPDYDKVPISYVRRQIREETVRLWQDRYNSSQTGSVTKIFLPDAKTACKLVRKVTLTPVDTQILTGHGGFAAYLHRFHLKDSPSCVCDPNCEETVLHILLECPKFDKGRMDLEIKIQRKLDQPSLHTILENEADRTSFLAFARHAVVIAAKRNGSTALPPTPLSVPQAQNTITAIPHLHPTPNPNTQTGSATPLQESPTRASLSLRLQAIPSALQKLFQGRTTQNTPPPPTQSKTLESLLGEGNGSGEVGIRTRCVALFMDGEAERIGISFCRSEGLDRLVVSPGLALLIKGSTRKTSFKRTKIDALVQEQDDDSTYRLVWLHNKAIALFEWGEESAFAQASSWLQRQGELPGATPGRISVDSMRIGYDKGDVADRYGCLMASKIHEVIVYEDRGEDLGYLKAQIRTPSPPKRPTLEETMLSGSERLQAKAEAQKMELESRTSGDANSSSKSRLMAFAKVIQATISPKKGTRLSHLAPKPASPDERQSEALRRFISDKSPKPPQMPPVNRTRADKGQVTPPKLRPASTPQQHAENAYIEFLAITKANREVSQAICEKIMQTYQYGHEGLLEVELDEAEAAIYNNDTCQVIKGNMSGLYMAAYNTTAGFVSAVEAEGLKEGPQKFNTPKGDAVVVVARCTRVMLGDRIIEMAKTITSDPEVGDVFGSWELPALKWINGVPGCGKTTHIVGNFDEEGEIVATTTLEAAKDLKEKLTHRYGKKAKSKVRTMASILVNGFHEGVKINRLTVDEALMNHFGAIVMAARLSEAKEVVLVGDINQLPYIDRDNLFVMRYCRPNMTTHITCELSCTHRNPKDVALAINEVYKNIYSSNSIVHSLRMERAGVERHDYPRGAGTDTRESHHRPDQG</sequence>
<feature type="region of interest" description="Disordered" evidence="1">
    <location>
        <begin position="2116"/>
        <end position="2139"/>
    </location>
</feature>
<dbReference type="Proteomes" id="UP001153954">
    <property type="component" value="Unassembled WGS sequence"/>
</dbReference>
<feature type="region of interest" description="Disordered" evidence="1">
    <location>
        <begin position="1766"/>
        <end position="1804"/>
    </location>
</feature>
<reference evidence="5" key="1">
    <citation type="submission" date="2022-03" db="EMBL/GenBank/DDBJ databases">
        <authorList>
            <person name="Tunstrom K."/>
        </authorList>
    </citation>
    <scope>NUCLEOTIDE SEQUENCE</scope>
</reference>
<dbReference type="PROSITE" id="PS50879">
    <property type="entry name" value="RNASE_H_1"/>
    <property type="match status" value="1"/>
</dbReference>
<dbReference type="GO" id="GO:0004523">
    <property type="term" value="F:RNA-DNA hybrid ribonuclease activity"/>
    <property type="evidence" value="ECO:0007669"/>
    <property type="project" value="InterPro"/>
</dbReference>
<dbReference type="Gene3D" id="3.30.420.10">
    <property type="entry name" value="Ribonuclease H-like superfamily/Ribonuclease H"/>
    <property type="match status" value="1"/>
</dbReference>
<dbReference type="InterPro" id="IPR002156">
    <property type="entry name" value="RNaseH_domain"/>
</dbReference>
<dbReference type="GO" id="GO:0003676">
    <property type="term" value="F:nucleic acid binding"/>
    <property type="evidence" value="ECO:0007669"/>
    <property type="project" value="InterPro"/>
</dbReference>
<feature type="compositionally biased region" description="Basic and acidic residues" evidence="1">
    <location>
        <begin position="1702"/>
        <end position="1715"/>
    </location>
</feature>
<accession>A0AAU9V9L7</accession>
<dbReference type="SUPFAM" id="SSF56672">
    <property type="entry name" value="DNA/RNA polymerases"/>
    <property type="match status" value="1"/>
</dbReference>
<feature type="compositionally biased region" description="Polar residues" evidence="1">
    <location>
        <begin position="1457"/>
        <end position="1469"/>
    </location>
</feature>
<protein>
    <recommendedName>
        <fullName evidence="7">115 kDa protein in type-1 retrotransposable element R1DM</fullName>
    </recommendedName>
</protein>
<dbReference type="PANTHER" id="PTHR33481:SF1">
    <property type="entry name" value="ENDONUCLEASE_EXONUCLEASE_PHOSPHATASE DOMAIN-CONTAINING PROTEIN-RELATED"/>
    <property type="match status" value="1"/>
</dbReference>
<dbReference type="PROSITE" id="PS50878">
    <property type="entry name" value="RT_POL"/>
    <property type="match status" value="1"/>
</dbReference>
<dbReference type="Pfam" id="PF00078">
    <property type="entry name" value="RVT_1"/>
    <property type="match status" value="1"/>
</dbReference>
<feature type="region of interest" description="Disordered" evidence="1">
    <location>
        <begin position="1449"/>
        <end position="1469"/>
    </location>
</feature>
<dbReference type="InterPro" id="IPR005135">
    <property type="entry name" value="Endo/exonuclease/phosphatase"/>
</dbReference>
<dbReference type="InterPro" id="IPR027417">
    <property type="entry name" value="P-loop_NTPase"/>
</dbReference>
<evidence type="ECO:0000259" key="3">
    <source>
        <dbReference type="PROSITE" id="PS50879"/>
    </source>
</evidence>
<feature type="domain" description="RNase H type-1" evidence="3">
    <location>
        <begin position="1137"/>
        <end position="1269"/>
    </location>
</feature>
<dbReference type="InterPro" id="IPR027351">
    <property type="entry name" value="(+)RNA_virus_helicase_core_dom"/>
</dbReference>